<dbReference type="Proteomes" id="UP000295764">
    <property type="component" value="Unassembled WGS sequence"/>
</dbReference>
<evidence type="ECO:0000313" key="3">
    <source>
        <dbReference type="Proteomes" id="UP000295764"/>
    </source>
</evidence>
<feature type="domain" description="DUF218" evidence="1">
    <location>
        <begin position="4"/>
        <end position="71"/>
    </location>
</feature>
<protein>
    <submittedName>
        <fullName evidence="2">DUF218 domain-containing protein</fullName>
    </submittedName>
</protein>
<comment type="caution">
    <text evidence="2">The sequence shown here is derived from an EMBL/GenBank/DDBJ whole genome shotgun (WGS) entry which is preliminary data.</text>
</comment>
<dbReference type="EMBL" id="SNVW01000005">
    <property type="protein sequence ID" value="TDN44355.1"/>
    <property type="molecule type" value="Genomic_DNA"/>
</dbReference>
<sequence>MHGTVSEADLLRDYITGSLHWTDAVLVDRESTSTWENVRNVIPLVDQADGIVFASNGLHAEKARIYLARQRPDLAERLAAADDYRAGEMSPFKPLFAAVGLRKLHALRKR</sequence>
<dbReference type="Gene3D" id="3.40.50.620">
    <property type="entry name" value="HUPs"/>
    <property type="match status" value="1"/>
</dbReference>
<evidence type="ECO:0000259" key="1">
    <source>
        <dbReference type="Pfam" id="PF02698"/>
    </source>
</evidence>
<gene>
    <name evidence="2" type="ORF">EDF64_105190</name>
</gene>
<dbReference type="AlphaFoldDB" id="A0A4R6DHX5"/>
<name>A0A4R6DHX5_9MICO</name>
<organism evidence="2 3">
    <name type="scientific">Curtobacterium flaccumfaciens</name>
    <dbReference type="NCBI Taxonomy" id="2035"/>
    <lineage>
        <taxon>Bacteria</taxon>
        <taxon>Bacillati</taxon>
        <taxon>Actinomycetota</taxon>
        <taxon>Actinomycetes</taxon>
        <taxon>Micrococcales</taxon>
        <taxon>Microbacteriaceae</taxon>
        <taxon>Curtobacterium</taxon>
    </lineage>
</organism>
<dbReference type="Pfam" id="PF02698">
    <property type="entry name" value="DUF218"/>
    <property type="match status" value="1"/>
</dbReference>
<proteinExistence type="predicted"/>
<dbReference type="InterPro" id="IPR003848">
    <property type="entry name" value="DUF218"/>
</dbReference>
<dbReference type="InterPro" id="IPR014729">
    <property type="entry name" value="Rossmann-like_a/b/a_fold"/>
</dbReference>
<accession>A0A4R6DHX5</accession>
<evidence type="ECO:0000313" key="2">
    <source>
        <dbReference type="EMBL" id="TDN44355.1"/>
    </source>
</evidence>
<reference evidence="2 3" key="1">
    <citation type="submission" date="2019-03" db="EMBL/GenBank/DDBJ databases">
        <title>Genomic analyses of the natural microbiome of Caenorhabditis elegans.</title>
        <authorList>
            <person name="Samuel B."/>
        </authorList>
    </citation>
    <scope>NUCLEOTIDE SEQUENCE [LARGE SCALE GENOMIC DNA]</scope>
    <source>
        <strain evidence="2 3">JUb65</strain>
    </source>
</reference>